<dbReference type="Gene3D" id="1.20.1080.10">
    <property type="entry name" value="Glycerol uptake facilitator protein"/>
    <property type="match status" value="1"/>
</dbReference>
<dbReference type="Pfam" id="PF00230">
    <property type="entry name" value="MIP"/>
    <property type="match status" value="1"/>
</dbReference>
<keyword evidence="7 9" id="KW-0472">Membrane</keyword>
<feature type="transmembrane region" description="Helical" evidence="9">
    <location>
        <begin position="42"/>
        <end position="63"/>
    </location>
</feature>
<evidence type="ECO:0000256" key="3">
    <source>
        <dbReference type="ARBA" id="ARBA00022448"/>
    </source>
</evidence>
<evidence type="ECO:0000313" key="10">
    <source>
        <dbReference type="EMBL" id="WNM26791.1"/>
    </source>
</evidence>
<evidence type="ECO:0000256" key="4">
    <source>
        <dbReference type="ARBA" id="ARBA00022475"/>
    </source>
</evidence>
<dbReference type="InterPro" id="IPR022357">
    <property type="entry name" value="MIP_CS"/>
</dbReference>
<dbReference type="GO" id="GO:0015250">
    <property type="term" value="F:water channel activity"/>
    <property type="evidence" value="ECO:0007669"/>
    <property type="project" value="TreeGrafter"/>
</dbReference>
<organism evidence="10">
    <name type="scientific">Demequina capsici</name>
    <dbReference type="NCBI Taxonomy" id="3075620"/>
    <lineage>
        <taxon>Bacteria</taxon>
        <taxon>Bacillati</taxon>
        <taxon>Actinomycetota</taxon>
        <taxon>Actinomycetes</taxon>
        <taxon>Micrococcales</taxon>
        <taxon>Demequinaceae</taxon>
        <taxon>Demequina</taxon>
    </lineage>
</organism>
<proteinExistence type="inferred from homology"/>
<dbReference type="AlphaFoldDB" id="A0AA96JCC9"/>
<keyword evidence="5 8" id="KW-0812">Transmembrane</keyword>
<comment type="similarity">
    <text evidence="2 8">Belongs to the MIP/aquaporin (TC 1.A.8) family.</text>
</comment>
<name>A0AA96JCC9_9MICO</name>
<reference evidence="10" key="1">
    <citation type="submission" date="2023-09" db="EMBL/GenBank/DDBJ databases">
        <title>Demequina sp. a novel bacteria isolated from Capsicum annuum.</title>
        <authorList>
            <person name="Humaira Z."/>
            <person name="Lee J."/>
            <person name="Cho D."/>
        </authorList>
    </citation>
    <scope>NUCLEOTIDE SEQUENCE</scope>
    <source>
        <strain evidence="10">PMTSA13</strain>
    </source>
</reference>
<feature type="transmembrane region" description="Helical" evidence="9">
    <location>
        <begin position="193"/>
        <end position="213"/>
    </location>
</feature>
<feature type="transmembrane region" description="Helical" evidence="9">
    <location>
        <begin position="160"/>
        <end position="181"/>
    </location>
</feature>
<dbReference type="PRINTS" id="PR00783">
    <property type="entry name" value="MINTRINSICP"/>
</dbReference>
<dbReference type="PROSITE" id="PS00221">
    <property type="entry name" value="MIP"/>
    <property type="match status" value="1"/>
</dbReference>
<evidence type="ECO:0000256" key="5">
    <source>
        <dbReference type="ARBA" id="ARBA00022692"/>
    </source>
</evidence>
<gene>
    <name evidence="10" type="ORF">RN607_11370</name>
</gene>
<feature type="transmembrane region" description="Helical" evidence="9">
    <location>
        <begin position="239"/>
        <end position="259"/>
    </location>
</feature>
<feature type="transmembrane region" description="Helical" evidence="9">
    <location>
        <begin position="69"/>
        <end position="98"/>
    </location>
</feature>
<evidence type="ECO:0000256" key="2">
    <source>
        <dbReference type="ARBA" id="ARBA00006175"/>
    </source>
</evidence>
<evidence type="ECO:0000256" key="7">
    <source>
        <dbReference type="ARBA" id="ARBA00023136"/>
    </source>
</evidence>
<dbReference type="InterPro" id="IPR034294">
    <property type="entry name" value="Aquaporin_transptr"/>
</dbReference>
<evidence type="ECO:0000256" key="9">
    <source>
        <dbReference type="SAM" id="Phobius"/>
    </source>
</evidence>
<dbReference type="Proteomes" id="UP001303408">
    <property type="component" value="Chromosome"/>
</dbReference>
<sequence>MTEQDTSPWGDEPVVVADEAIVVQTSGPSLLARSAAEAGGTFILVFMGVGAALFSGVLQWGALAVPFGFALGVIIAALIFGGISGAHLNPAVTFGVWIAGRFPGRDVAPYIVAQVIGASAAAGMFSLLVANNALYDQLGTTRAFISGASNGYGEHSPTQFGILSAALIEIVIAALLVSVVLSVTSVTNKAGAALAPFGIGLTVGFLVLIAIPFTNGALNPARATGTAIWSDIWALQQVWLFWAAPLIGGAVAGVLFRALGPKQDLLRYAVMETIVVVED</sequence>
<evidence type="ECO:0000256" key="1">
    <source>
        <dbReference type="ARBA" id="ARBA00004651"/>
    </source>
</evidence>
<keyword evidence="4" id="KW-1003">Cell membrane</keyword>
<dbReference type="PANTHER" id="PTHR19139">
    <property type="entry name" value="AQUAPORIN TRANSPORTER"/>
    <property type="match status" value="1"/>
</dbReference>
<evidence type="ECO:0000256" key="8">
    <source>
        <dbReference type="RuleBase" id="RU000477"/>
    </source>
</evidence>
<dbReference type="RefSeq" id="WP_313542703.1">
    <property type="nucleotide sequence ID" value="NZ_CP134880.1"/>
</dbReference>
<dbReference type="PANTHER" id="PTHR19139:SF199">
    <property type="entry name" value="MIP17260P"/>
    <property type="match status" value="1"/>
</dbReference>
<comment type="subcellular location">
    <subcellularLocation>
        <location evidence="1">Cell membrane</location>
        <topology evidence="1">Multi-pass membrane protein</topology>
    </subcellularLocation>
</comment>
<dbReference type="KEGG" id="dcp:RN607_11370"/>
<accession>A0AA96JCC9</accession>
<dbReference type="GO" id="GO:0005886">
    <property type="term" value="C:plasma membrane"/>
    <property type="evidence" value="ECO:0007669"/>
    <property type="project" value="UniProtKB-SubCell"/>
</dbReference>
<feature type="transmembrane region" description="Helical" evidence="9">
    <location>
        <begin position="110"/>
        <end position="130"/>
    </location>
</feature>
<dbReference type="InterPro" id="IPR023271">
    <property type="entry name" value="Aquaporin-like"/>
</dbReference>
<protein>
    <submittedName>
        <fullName evidence="10">Aquaporin</fullName>
    </submittedName>
</protein>
<keyword evidence="3 8" id="KW-0813">Transport</keyword>
<keyword evidence="6 9" id="KW-1133">Transmembrane helix</keyword>
<dbReference type="InterPro" id="IPR000425">
    <property type="entry name" value="MIP"/>
</dbReference>
<dbReference type="EMBL" id="CP134880">
    <property type="protein sequence ID" value="WNM26791.1"/>
    <property type="molecule type" value="Genomic_DNA"/>
</dbReference>
<evidence type="ECO:0000256" key="6">
    <source>
        <dbReference type="ARBA" id="ARBA00022989"/>
    </source>
</evidence>
<dbReference type="SUPFAM" id="SSF81338">
    <property type="entry name" value="Aquaporin-like"/>
    <property type="match status" value="1"/>
</dbReference>